<dbReference type="Gene3D" id="2.60.120.560">
    <property type="entry name" value="Exo-inulinase, domain 1"/>
    <property type="match status" value="2"/>
</dbReference>
<dbReference type="EMBL" id="JAHESF010000082">
    <property type="protein sequence ID" value="MBT1701590.1"/>
    <property type="molecule type" value="Genomic_DNA"/>
</dbReference>
<dbReference type="AlphaFoldDB" id="A0AAP2GST8"/>
<protein>
    <submittedName>
        <fullName evidence="3">DUF1080 domain-containing protein</fullName>
    </submittedName>
</protein>
<feature type="domain" description="3-keto-alpha-glucoside-1,2-lyase/3-keto-2-hydroxy-glucal hydratase" evidence="2">
    <location>
        <begin position="243"/>
        <end position="448"/>
    </location>
</feature>
<evidence type="ECO:0000313" key="3">
    <source>
        <dbReference type="EMBL" id="MBT1701590.1"/>
    </source>
</evidence>
<dbReference type="GO" id="GO:0016787">
    <property type="term" value="F:hydrolase activity"/>
    <property type="evidence" value="ECO:0007669"/>
    <property type="project" value="InterPro"/>
</dbReference>
<dbReference type="Proteomes" id="UP001319200">
    <property type="component" value="Unassembled WGS sequence"/>
</dbReference>
<proteinExistence type="predicted"/>
<sequence length="451" mass="50755">MKIKLNVILILIALSFSAFAQKDGKWTPLFNNKDLKGWKPLNGKAKFEVVNGEIVGTTVPNEPNSFIVTEDLYGDFILELEFKGADMNSGIQFRSESKPDYQDGRVHGYQFEIDPSPRAWTGGIYDEKRRDWLYPLEYNPSAKTAFKKDDWNKVRIECIGSSLRTFLNGVPAAHLVDDMTPKGFIALQVHAITKPEDAGKQIRFRNIRIQTQNLKPSPPDGIFVANLIPNTLTEQEKLNGLSLLWDGKTTAGWRGAYKQKFPEGGWEIKNGILSVLKSDGAESQNGGDLVTEKEFGAFDLQFEFRLTEGANSGVKYFVTETEGNNGSAIGLEYQVLDDEKHPDAKMGVVGNRTLASLYDLIPSIKVKRGLHKIGDWNYGRIVVYPDNRVEHWLNGYKVVEYQRGGPIFQALVARSKYAKWTDFGMAPKGRILLQDHGDLVSFRSIKIKELK</sequence>
<gene>
    <name evidence="3" type="ORF">KK083_32150</name>
</gene>
<comment type="caution">
    <text evidence="3">The sequence shown here is derived from an EMBL/GenBank/DDBJ whole genome shotgun (WGS) entry which is preliminary data.</text>
</comment>
<reference evidence="3 4" key="1">
    <citation type="submission" date="2021-05" db="EMBL/GenBank/DDBJ databases">
        <title>A Polyphasic approach of four new species of the genus Ohtaekwangia: Ohtaekwangia histidinii sp. nov., Ohtaekwangia cretensis sp. nov., Ohtaekwangia indiensis sp. nov., Ohtaekwangia reichenbachii sp. nov. from diverse environment.</title>
        <authorList>
            <person name="Octaviana S."/>
        </authorList>
    </citation>
    <scope>NUCLEOTIDE SEQUENCE [LARGE SCALE GENOMIC DNA]</scope>
    <source>
        <strain evidence="3 4">PWU4</strain>
    </source>
</reference>
<dbReference type="InterPro" id="IPR010496">
    <property type="entry name" value="AL/BT2_dom"/>
</dbReference>
<keyword evidence="1" id="KW-0732">Signal</keyword>
<dbReference type="Pfam" id="PF06439">
    <property type="entry name" value="3keto-disac_hyd"/>
    <property type="match status" value="2"/>
</dbReference>
<name>A0AAP2GST8_9BACT</name>
<accession>A0AAP2GST8</accession>
<organism evidence="3 4">
    <name type="scientific">Chryseosolibacter histidini</name>
    <dbReference type="NCBI Taxonomy" id="2782349"/>
    <lineage>
        <taxon>Bacteria</taxon>
        <taxon>Pseudomonadati</taxon>
        <taxon>Bacteroidota</taxon>
        <taxon>Cytophagia</taxon>
        <taxon>Cytophagales</taxon>
        <taxon>Chryseotaleaceae</taxon>
        <taxon>Chryseosolibacter</taxon>
    </lineage>
</organism>
<feature type="signal peptide" evidence="1">
    <location>
        <begin position="1"/>
        <end position="20"/>
    </location>
</feature>
<dbReference type="RefSeq" id="WP_254170270.1">
    <property type="nucleotide sequence ID" value="NZ_JAHESF010000082.1"/>
</dbReference>
<keyword evidence="4" id="KW-1185">Reference proteome</keyword>
<evidence type="ECO:0000259" key="2">
    <source>
        <dbReference type="Pfam" id="PF06439"/>
    </source>
</evidence>
<feature type="domain" description="3-keto-alpha-glucoside-1,2-lyase/3-keto-2-hydroxy-glucal hydratase" evidence="2">
    <location>
        <begin position="25"/>
        <end position="210"/>
    </location>
</feature>
<evidence type="ECO:0000313" key="4">
    <source>
        <dbReference type="Proteomes" id="UP001319200"/>
    </source>
</evidence>
<evidence type="ECO:0000256" key="1">
    <source>
        <dbReference type="SAM" id="SignalP"/>
    </source>
</evidence>
<feature type="chain" id="PRO_5042916006" evidence="1">
    <location>
        <begin position="21"/>
        <end position="451"/>
    </location>
</feature>